<dbReference type="GeneID" id="14908353"/>
<dbReference type="PANTHER" id="PTHR20875:SF0">
    <property type="entry name" value="GH12158P"/>
    <property type="match status" value="1"/>
</dbReference>
<dbReference type="RefSeq" id="XP_004035684.1">
    <property type="nucleotide sequence ID" value="XM_004035636.1"/>
</dbReference>
<dbReference type="Gene3D" id="1.10.238.10">
    <property type="entry name" value="EF-hand"/>
    <property type="match status" value="4"/>
</dbReference>
<dbReference type="SUPFAM" id="SSF47473">
    <property type="entry name" value="EF-hand"/>
    <property type="match status" value="4"/>
</dbReference>
<dbReference type="GO" id="GO:0005509">
    <property type="term" value="F:calcium ion binding"/>
    <property type="evidence" value="ECO:0007669"/>
    <property type="project" value="InterPro"/>
</dbReference>
<gene>
    <name evidence="5" type="ORF">IMG5_092650</name>
</gene>
<feature type="coiled-coil region" evidence="2">
    <location>
        <begin position="714"/>
        <end position="741"/>
    </location>
</feature>
<dbReference type="OrthoDB" id="191686at2759"/>
<dbReference type="STRING" id="857967.G0QRG3"/>
<dbReference type="CDD" id="cd00051">
    <property type="entry name" value="EFh"/>
    <property type="match status" value="1"/>
</dbReference>
<feature type="compositionally biased region" description="Polar residues" evidence="3">
    <location>
        <begin position="426"/>
        <end position="436"/>
    </location>
</feature>
<name>G0QRG3_ICHMU</name>
<protein>
    <recommendedName>
        <fullName evidence="4">EF-hand domain-containing protein</fullName>
    </recommendedName>
</protein>
<keyword evidence="1" id="KW-0106">Calcium</keyword>
<dbReference type="InterPro" id="IPR002048">
    <property type="entry name" value="EF_hand_dom"/>
</dbReference>
<dbReference type="SMART" id="SM00054">
    <property type="entry name" value="EFh"/>
    <property type="match status" value="5"/>
</dbReference>
<keyword evidence="2" id="KW-0175">Coiled coil</keyword>
<evidence type="ECO:0000256" key="1">
    <source>
        <dbReference type="ARBA" id="ARBA00022837"/>
    </source>
</evidence>
<dbReference type="EMBL" id="GL983755">
    <property type="protein sequence ID" value="EGR32198.1"/>
    <property type="molecule type" value="Genomic_DNA"/>
</dbReference>
<evidence type="ECO:0000259" key="4">
    <source>
        <dbReference type="PROSITE" id="PS50222"/>
    </source>
</evidence>
<evidence type="ECO:0000256" key="3">
    <source>
        <dbReference type="SAM" id="MobiDB-lite"/>
    </source>
</evidence>
<dbReference type="InterPro" id="IPR052603">
    <property type="entry name" value="EFCB6"/>
</dbReference>
<dbReference type="PROSITE" id="PS50222">
    <property type="entry name" value="EF_HAND_2"/>
    <property type="match status" value="6"/>
</dbReference>
<dbReference type="Pfam" id="PF13833">
    <property type="entry name" value="EF-hand_8"/>
    <property type="match status" value="1"/>
</dbReference>
<feature type="domain" description="EF-hand" evidence="4">
    <location>
        <begin position="741"/>
        <end position="776"/>
    </location>
</feature>
<evidence type="ECO:0000313" key="5">
    <source>
        <dbReference type="EMBL" id="EGR32198.1"/>
    </source>
</evidence>
<keyword evidence="6" id="KW-1185">Reference proteome</keyword>
<evidence type="ECO:0000313" key="6">
    <source>
        <dbReference type="Proteomes" id="UP000008983"/>
    </source>
</evidence>
<dbReference type="Pfam" id="PF13499">
    <property type="entry name" value="EF-hand_7"/>
    <property type="match status" value="2"/>
</dbReference>
<evidence type="ECO:0000256" key="2">
    <source>
        <dbReference type="SAM" id="Coils"/>
    </source>
</evidence>
<dbReference type="Proteomes" id="UP000008983">
    <property type="component" value="Unassembled WGS sequence"/>
</dbReference>
<dbReference type="InterPro" id="IPR011992">
    <property type="entry name" value="EF-hand-dom_pair"/>
</dbReference>
<feature type="region of interest" description="Disordered" evidence="3">
    <location>
        <begin position="401"/>
        <end position="587"/>
    </location>
</feature>
<dbReference type="InParanoid" id="G0QRG3"/>
<dbReference type="PANTHER" id="PTHR20875">
    <property type="entry name" value="EF-HAND CALCIUM-BINDING DOMAIN-CONTAINING PROTEIN 6-RELATED"/>
    <property type="match status" value="1"/>
</dbReference>
<dbReference type="AlphaFoldDB" id="G0QRG3"/>
<feature type="domain" description="EF-hand" evidence="4">
    <location>
        <begin position="834"/>
        <end position="869"/>
    </location>
</feature>
<feature type="compositionally biased region" description="Basic and acidic residues" evidence="3">
    <location>
        <begin position="404"/>
        <end position="420"/>
    </location>
</feature>
<feature type="domain" description="EF-hand" evidence="4">
    <location>
        <begin position="782"/>
        <end position="817"/>
    </location>
</feature>
<dbReference type="InterPro" id="IPR018247">
    <property type="entry name" value="EF_Hand_1_Ca_BS"/>
</dbReference>
<reference evidence="5 6" key="1">
    <citation type="submission" date="2011-07" db="EMBL/GenBank/DDBJ databases">
        <authorList>
            <person name="Coyne R."/>
            <person name="Brami D."/>
            <person name="Johnson J."/>
            <person name="Hostetler J."/>
            <person name="Hannick L."/>
            <person name="Clark T."/>
            <person name="Cassidy-Hanley D."/>
            <person name="Inman J."/>
        </authorList>
    </citation>
    <scope>NUCLEOTIDE SEQUENCE [LARGE SCALE GENOMIC DNA]</scope>
    <source>
        <strain evidence="5 6">G5</strain>
    </source>
</reference>
<dbReference type="PROSITE" id="PS00018">
    <property type="entry name" value="EF_HAND_1"/>
    <property type="match status" value="4"/>
</dbReference>
<feature type="domain" description="EF-hand" evidence="4">
    <location>
        <begin position="130"/>
        <end position="165"/>
    </location>
</feature>
<accession>G0QRG3</accession>
<feature type="compositionally biased region" description="Basic and acidic residues" evidence="3">
    <location>
        <begin position="437"/>
        <end position="587"/>
    </location>
</feature>
<feature type="domain" description="EF-hand" evidence="4">
    <location>
        <begin position="955"/>
        <end position="990"/>
    </location>
</feature>
<proteinExistence type="predicted"/>
<sequence length="1025" mass="123352">MNGQGQKMDLSIFIEVLDYYNCEHQTKQIKEQKKNTIVWYIKIFKEMEKKEIGLETFTRQIQNNDQLNRKQFIDTIQYQLNLKEDQTFEQFLEEISLPNNDISFSKFEIGYKKELKANQILQDMRNMTKSNRRNISDAFINIDVNGDGIITKKEFLEMIPIINKSMQKDEIEYIFERMDLDNNGKITLDEFSNNILGKDALVNQIEFEQKQKEFYQLIQQSLIQSNVSFDELFLNNQEKKININELDQKLRNIGISSQIQQQYIPVIEDLTYGGIVFNVLRLKLKYDQFKDQNKKEKQNNNNYMEFLIILKKTIQNENKYFDDVFDLRRGYTKQQLDDLLIQKIRLYGIRYYQQQFDQFFDYFKDQYNGELNVEKLYKAFKETKINQNENSVYQIRKNYDDDDKDFRKDNKRRDEDDYQHNRKRNQSGSRDLGNSQKRFDEDNDRRRDDIKRGDYYDNNRRGDDYNNNRRGDDYNNNRRGDDYNNKKRDDYSNKRGDDYNNKRGGDYDNRKGDDYNNRRGDDYNNRRGDDYNNRRGDDYNNRRGDDYDNRRGDDYDRRRGDDYDRRTSQKGREQGNERYGENKRIEDQNEKQEINDLLENFIQNEKTDIVKKCELISLQDKLKTNRISLQDLVKENRLDKYNDGFIDVNDFFDILDDKRIKLSRKEADLIEQWNKNKQGMINYKGLDNIIRRSSRKGGDEDNRKDNKKLRIKKKEKKKSSKQELEDVLEDFRQDVLNYIQKKNVGIRYVFKRFDKDNDTFISYTEFINCIQNDNVVPSLKKLPDDLVENFFDQFDEDKEMKINLAQFTKQVYPNLKEVDIAPLLNKIKSNVEITSEDEIRKYFKNIDTDNDGKISYTEFSKYMKKLTKNNIEDTEIERLFQHFLLEKNLDSISLELFIAVIQDDHMNFNKIRQKIIEYKEKKGKSIKTIYDQYAQGGSITIQSLQTFFNFLGLNFNFDQLDELFTFIDNDGDGKISYEEFYNVIEKALLEYSDVKIPKDESSKIAKNIKYYQGLSFYLTFGLYLQ</sequence>
<dbReference type="OMA" id="YENRNIN"/>
<feature type="domain" description="EF-hand" evidence="4">
    <location>
        <begin position="166"/>
        <end position="201"/>
    </location>
</feature>
<organism evidence="5 6">
    <name type="scientific">Ichthyophthirius multifiliis</name>
    <name type="common">White spot disease agent</name>
    <name type="synonym">Ich</name>
    <dbReference type="NCBI Taxonomy" id="5932"/>
    <lineage>
        <taxon>Eukaryota</taxon>
        <taxon>Sar</taxon>
        <taxon>Alveolata</taxon>
        <taxon>Ciliophora</taxon>
        <taxon>Intramacronucleata</taxon>
        <taxon>Oligohymenophorea</taxon>
        <taxon>Hymenostomatida</taxon>
        <taxon>Ophryoglenina</taxon>
        <taxon>Ichthyophthirius</taxon>
    </lineage>
</organism>